<feature type="non-terminal residue" evidence="2">
    <location>
        <position position="1"/>
    </location>
</feature>
<dbReference type="EMBL" id="BGPR01002438">
    <property type="protein sequence ID" value="GBM73437.1"/>
    <property type="molecule type" value="Genomic_DNA"/>
</dbReference>
<organism evidence="2 3">
    <name type="scientific">Araneus ventricosus</name>
    <name type="common">Orbweaver spider</name>
    <name type="synonym">Epeira ventricosa</name>
    <dbReference type="NCBI Taxonomy" id="182803"/>
    <lineage>
        <taxon>Eukaryota</taxon>
        <taxon>Metazoa</taxon>
        <taxon>Ecdysozoa</taxon>
        <taxon>Arthropoda</taxon>
        <taxon>Chelicerata</taxon>
        <taxon>Arachnida</taxon>
        <taxon>Araneae</taxon>
        <taxon>Araneomorphae</taxon>
        <taxon>Entelegynae</taxon>
        <taxon>Araneoidea</taxon>
        <taxon>Araneidae</taxon>
        <taxon>Araneus</taxon>
    </lineage>
</organism>
<protein>
    <submittedName>
        <fullName evidence="2">Uncharacterized protein</fullName>
    </submittedName>
</protein>
<dbReference type="AlphaFoldDB" id="A0A4Y2I6T5"/>
<comment type="caution">
    <text evidence="2">The sequence shown here is derived from an EMBL/GenBank/DDBJ whole genome shotgun (WGS) entry which is preliminary data.</text>
</comment>
<accession>A0A4Y2I6T5</accession>
<sequence>PPVRPVVRPPVRPVVRPPVKPAVRPPVKPGVRPPKRPIPPYVTRKPKTYRPRPIPGGAGGRNAGTGLLGSFLEGGILGR</sequence>
<keyword evidence="3" id="KW-1185">Reference proteome</keyword>
<gene>
    <name evidence="2" type="ORF">AVEN_113038_1</name>
</gene>
<feature type="compositionally biased region" description="Pro residues" evidence="1">
    <location>
        <begin position="20"/>
        <end position="40"/>
    </location>
</feature>
<evidence type="ECO:0000313" key="2">
    <source>
        <dbReference type="EMBL" id="GBM73437.1"/>
    </source>
</evidence>
<evidence type="ECO:0000256" key="1">
    <source>
        <dbReference type="SAM" id="MobiDB-lite"/>
    </source>
</evidence>
<feature type="compositionally biased region" description="Gly residues" evidence="1">
    <location>
        <begin position="56"/>
        <end position="67"/>
    </location>
</feature>
<dbReference type="Proteomes" id="UP000499080">
    <property type="component" value="Unassembled WGS sequence"/>
</dbReference>
<name>A0A4Y2I6T5_ARAVE</name>
<proteinExistence type="predicted"/>
<feature type="region of interest" description="Disordered" evidence="1">
    <location>
        <begin position="20"/>
        <end position="79"/>
    </location>
</feature>
<evidence type="ECO:0000313" key="3">
    <source>
        <dbReference type="Proteomes" id="UP000499080"/>
    </source>
</evidence>
<reference evidence="2 3" key="1">
    <citation type="journal article" date="2019" name="Sci. Rep.">
        <title>Orb-weaving spider Araneus ventricosus genome elucidates the spidroin gene catalogue.</title>
        <authorList>
            <person name="Kono N."/>
            <person name="Nakamura H."/>
            <person name="Ohtoshi R."/>
            <person name="Moran D.A.P."/>
            <person name="Shinohara A."/>
            <person name="Yoshida Y."/>
            <person name="Fujiwara M."/>
            <person name="Mori M."/>
            <person name="Tomita M."/>
            <person name="Arakawa K."/>
        </authorList>
    </citation>
    <scope>NUCLEOTIDE SEQUENCE [LARGE SCALE GENOMIC DNA]</scope>
</reference>